<dbReference type="GO" id="GO:0005886">
    <property type="term" value="C:plasma membrane"/>
    <property type="evidence" value="ECO:0007669"/>
    <property type="project" value="UniProtKB-SubCell"/>
</dbReference>
<dbReference type="PANTHER" id="PTHR47529:SF1">
    <property type="entry name" value="PERIPLASMIC CHAPERONE PPID"/>
    <property type="match status" value="1"/>
</dbReference>
<dbReference type="Pfam" id="PF13624">
    <property type="entry name" value="SurA_N_3"/>
    <property type="match status" value="1"/>
</dbReference>
<organism evidence="13 14">
    <name type="scientific">Moraxella macacae 0408225</name>
    <dbReference type="NCBI Taxonomy" id="1230338"/>
    <lineage>
        <taxon>Bacteria</taxon>
        <taxon>Pseudomonadati</taxon>
        <taxon>Pseudomonadota</taxon>
        <taxon>Gammaproteobacteria</taxon>
        <taxon>Moraxellales</taxon>
        <taxon>Moraxellaceae</taxon>
        <taxon>Moraxella</taxon>
    </lineage>
</organism>
<keyword evidence="14" id="KW-1185">Reference proteome</keyword>
<dbReference type="InterPro" id="IPR023058">
    <property type="entry name" value="PPIase_PpiC_CS"/>
</dbReference>
<keyword evidence="7" id="KW-0143">Chaperone</keyword>
<dbReference type="PANTHER" id="PTHR47529">
    <property type="entry name" value="PEPTIDYL-PROLYL CIS-TRANS ISOMERASE D"/>
    <property type="match status" value="1"/>
</dbReference>
<keyword evidence="2" id="KW-1003">Cell membrane</keyword>
<dbReference type="RefSeq" id="WP_009501892.1">
    <property type="nucleotide sequence ID" value="NZ_ANIN01000002.1"/>
</dbReference>
<keyword evidence="11 13" id="KW-0413">Isomerase</keyword>
<evidence type="ECO:0000256" key="8">
    <source>
        <dbReference type="ARBA" id="ARBA00038408"/>
    </source>
</evidence>
<evidence type="ECO:0000256" key="2">
    <source>
        <dbReference type="ARBA" id="ARBA00022475"/>
    </source>
</evidence>
<dbReference type="OrthoDB" id="9812372at2"/>
<evidence type="ECO:0000256" key="10">
    <source>
        <dbReference type="ARBA" id="ARBA00042775"/>
    </source>
</evidence>
<comment type="similarity">
    <text evidence="8">Belongs to the PpiD chaperone family.</text>
</comment>
<dbReference type="EMBL" id="ANIN01000002">
    <property type="protein sequence ID" value="ELA08339.1"/>
    <property type="molecule type" value="Genomic_DNA"/>
</dbReference>
<evidence type="ECO:0000256" key="5">
    <source>
        <dbReference type="ARBA" id="ARBA00022989"/>
    </source>
</evidence>
<evidence type="ECO:0000259" key="12">
    <source>
        <dbReference type="PROSITE" id="PS50198"/>
    </source>
</evidence>
<dbReference type="InterPro" id="IPR046357">
    <property type="entry name" value="PPIase_dom_sf"/>
</dbReference>
<dbReference type="InterPro" id="IPR027304">
    <property type="entry name" value="Trigger_fact/SurA_dom_sf"/>
</dbReference>
<evidence type="ECO:0000256" key="4">
    <source>
        <dbReference type="ARBA" id="ARBA00022692"/>
    </source>
</evidence>
<dbReference type="GO" id="GO:0003755">
    <property type="term" value="F:peptidyl-prolyl cis-trans isomerase activity"/>
    <property type="evidence" value="ECO:0007669"/>
    <property type="project" value="UniProtKB-KW"/>
</dbReference>
<reference evidence="13 14" key="1">
    <citation type="journal article" date="2013" name="Genome Announc.">
        <title>Genome Sequence of Moraxella macacae 0408225, a Novel Bacterial Species Isolated from a Cynomolgus Macaque with Epistaxis.</title>
        <authorList>
            <person name="Ladner J.T."/>
            <person name="Whitehouse C.A."/>
            <person name="Koroleva G.I."/>
            <person name="Palacios G.F."/>
        </authorList>
    </citation>
    <scope>NUCLEOTIDE SEQUENCE [LARGE SCALE GENOMIC DNA]</scope>
    <source>
        <strain evidence="13 14">0408225</strain>
    </source>
</reference>
<keyword evidence="11" id="KW-0697">Rotamase</keyword>
<dbReference type="Gene3D" id="3.10.50.40">
    <property type="match status" value="1"/>
</dbReference>
<dbReference type="Pfam" id="PF00639">
    <property type="entry name" value="Rotamase"/>
    <property type="match status" value="1"/>
</dbReference>
<accession>L2F5K0</accession>
<evidence type="ECO:0000313" key="13">
    <source>
        <dbReference type="EMBL" id="ELA08339.1"/>
    </source>
</evidence>
<dbReference type="Proteomes" id="UP000023795">
    <property type="component" value="Unassembled WGS sequence"/>
</dbReference>
<name>L2F5K0_9GAMM</name>
<sequence>MEALRAFLKGWVGKGLLIIFLLPLVITGFESIVHQGDDPNAVAKAGEQDISASALQNMVNQRRESLLESVNGDTSLINDNALRKQVLSGLIDRALLLQQAKKLGFTVSDASLTQMLVMHPSFQGADGKFSNEQFGNYLRSQGINKDQLFARLRDDETISAFGRGIVTTAIFANTGVERFIDMQTEVRPLWIARLDWQNFAPQVSLSDTEINSYYQKNKDKLNSEEMLDLNYLVLDKNNLNIPAPSDQEIEQQYQQYLAQTGNQTSYEVAMILVSGDTAKTTLDNVKQQLDAKKADFATLAKQYSQDEGSKNDGGKIGTISQSMFPNDFAKIQNALQGLKVGDVTAPIQTNYGHHLFQLLKINGQNPPSLDSVKDQLIEQINTQKRENTYQELIGKINNDAVSGSSVAELASRYHLASHSLKNYTKLNNNSELNQPAVIAAAFEPTLLKEGGTSVGMELPNRVVWLQPSNYRDKKPLNQAEATPIIKQRLTVEKAKDLALKQAETIAKTITDAKSLQNAPIAFQDFGVTNRFNPALLDEERSAAFSKPANDNQLSATSQITEQGASVIVGGKISNDNSQVATKIRQDTAKIIRDNLGQSQYEDYLTYLKDTHDVKIKQQNLNP</sequence>
<keyword evidence="6" id="KW-0472">Membrane</keyword>
<evidence type="ECO:0000256" key="6">
    <source>
        <dbReference type="ARBA" id="ARBA00023136"/>
    </source>
</evidence>
<dbReference type="InterPro" id="IPR052029">
    <property type="entry name" value="PpiD_chaperone"/>
</dbReference>
<evidence type="ECO:0000256" key="9">
    <source>
        <dbReference type="ARBA" id="ARBA00040743"/>
    </source>
</evidence>
<evidence type="ECO:0000313" key="14">
    <source>
        <dbReference type="Proteomes" id="UP000023795"/>
    </source>
</evidence>
<dbReference type="STRING" id="1230338.MOMA_07246"/>
<dbReference type="eggNOG" id="COG0760">
    <property type="taxonomic scope" value="Bacteria"/>
</dbReference>
<comment type="subcellular location">
    <subcellularLocation>
        <location evidence="1">Cell inner membrane</location>
        <topology evidence="1">Single-pass type II membrane protein</topology>
        <orientation evidence="1">Periplasmic side</orientation>
    </subcellularLocation>
</comment>
<evidence type="ECO:0000256" key="1">
    <source>
        <dbReference type="ARBA" id="ARBA00004382"/>
    </source>
</evidence>
<dbReference type="SUPFAM" id="SSF109998">
    <property type="entry name" value="Triger factor/SurA peptide-binding domain-like"/>
    <property type="match status" value="1"/>
</dbReference>
<keyword evidence="3" id="KW-0997">Cell inner membrane</keyword>
<dbReference type="Gene3D" id="1.10.4030.10">
    <property type="entry name" value="Porin chaperone SurA, peptide-binding domain"/>
    <property type="match status" value="1"/>
</dbReference>
<dbReference type="SUPFAM" id="SSF54534">
    <property type="entry name" value="FKBP-like"/>
    <property type="match status" value="1"/>
</dbReference>
<dbReference type="AlphaFoldDB" id="L2F5K0"/>
<evidence type="ECO:0000256" key="7">
    <source>
        <dbReference type="ARBA" id="ARBA00023186"/>
    </source>
</evidence>
<protein>
    <recommendedName>
        <fullName evidence="9">Periplasmic chaperone PpiD</fullName>
    </recommendedName>
    <alternativeName>
        <fullName evidence="10">Periplasmic folding chaperone</fullName>
    </alternativeName>
</protein>
<keyword evidence="4" id="KW-0812">Transmembrane</keyword>
<dbReference type="PROSITE" id="PS01096">
    <property type="entry name" value="PPIC_PPIASE_1"/>
    <property type="match status" value="1"/>
</dbReference>
<keyword evidence="5" id="KW-1133">Transmembrane helix</keyword>
<evidence type="ECO:0000256" key="3">
    <source>
        <dbReference type="ARBA" id="ARBA00022519"/>
    </source>
</evidence>
<proteinExistence type="inferred from homology"/>
<evidence type="ECO:0000256" key="11">
    <source>
        <dbReference type="PROSITE-ProRule" id="PRU00278"/>
    </source>
</evidence>
<comment type="caution">
    <text evidence="13">The sequence shown here is derived from an EMBL/GenBank/DDBJ whole genome shotgun (WGS) entry which is preliminary data.</text>
</comment>
<dbReference type="InterPro" id="IPR000297">
    <property type="entry name" value="PPIase_PpiC"/>
</dbReference>
<dbReference type="PROSITE" id="PS50198">
    <property type="entry name" value="PPIC_PPIASE_2"/>
    <property type="match status" value="1"/>
</dbReference>
<gene>
    <name evidence="13" type="ORF">MOMA_07246</name>
</gene>
<dbReference type="PATRIC" id="fig|1230338.3.peg.1540"/>
<feature type="domain" description="PpiC" evidence="12">
    <location>
        <begin position="263"/>
        <end position="360"/>
    </location>
</feature>